<dbReference type="Gene3D" id="1.10.100.10">
    <property type="entry name" value="Insulin-like"/>
    <property type="match status" value="1"/>
</dbReference>
<organism evidence="2 3">
    <name type="scientific">Panagrolaimus superbus</name>
    <dbReference type="NCBI Taxonomy" id="310955"/>
    <lineage>
        <taxon>Eukaryota</taxon>
        <taxon>Metazoa</taxon>
        <taxon>Ecdysozoa</taxon>
        <taxon>Nematoda</taxon>
        <taxon>Chromadorea</taxon>
        <taxon>Rhabditida</taxon>
        <taxon>Tylenchina</taxon>
        <taxon>Panagrolaimomorpha</taxon>
        <taxon>Panagrolaimoidea</taxon>
        <taxon>Panagrolaimidae</taxon>
        <taxon>Panagrolaimus</taxon>
    </lineage>
</organism>
<reference evidence="3" key="1">
    <citation type="submission" date="2022-11" db="UniProtKB">
        <authorList>
            <consortium name="WormBaseParasite"/>
        </authorList>
    </citation>
    <scope>IDENTIFICATION</scope>
</reference>
<evidence type="ECO:0000313" key="2">
    <source>
        <dbReference type="Proteomes" id="UP000887577"/>
    </source>
</evidence>
<proteinExistence type="predicted"/>
<feature type="chain" id="PRO_5037321276" evidence="1">
    <location>
        <begin position="21"/>
        <end position="120"/>
    </location>
</feature>
<dbReference type="AlphaFoldDB" id="A0A914YQD7"/>
<protein>
    <submittedName>
        <fullName evidence="3">Insulin-like domain-containing protein</fullName>
    </submittedName>
</protein>
<evidence type="ECO:0000313" key="3">
    <source>
        <dbReference type="WBParaSite" id="PSU_v2.g21255.t1"/>
    </source>
</evidence>
<keyword evidence="1" id="KW-0732">Signal</keyword>
<accession>A0A914YQD7</accession>
<feature type="signal peptide" evidence="1">
    <location>
        <begin position="1"/>
        <end position="20"/>
    </location>
</feature>
<dbReference type="WBParaSite" id="PSU_v2.g21255.t1">
    <property type="protein sequence ID" value="PSU_v2.g21255.t1"/>
    <property type="gene ID" value="PSU_v2.g21255"/>
</dbReference>
<evidence type="ECO:0000256" key="1">
    <source>
        <dbReference type="SAM" id="SignalP"/>
    </source>
</evidence>
<keyword evidence="2" id="KW-1185">Reference proteome</keyword>
<name>A0A914YQD7_9BILA</name>
<dbReference type="Proteomes" id="UP000887577">
    <property type="component" value="Unplaced"/>
</dbReference>
<sequence length="120" mass="14223">MSIFMIFLIFILFLDSIIFSQTLSTDDTQTLNHTTLNFNNFLIIKSRQKRHIWCGRKLTEKLSEICNGCTKHPDVEKIENKRRRIKRENQEILSPLDCCLKRHCSVAELREYAKKYGHCC</sequence>